<dbReference type="PANTHER" id="PTHR14270:SF0">
    <property type="entry name" value="NONSENSE-MEDIATED MRNA DECAY FACTOR SMG9"/>
    <property type="match status" value="1"/>
</dbReference>
<accession>A0A9D4YJG5</accession>
<dbReference type="PANTHER" id="PTHR14270">
    <property type="entry name" value="NONSENSE-MEDIATED MRNA DECAY FACTOR SMG9"/>
    <property type="match status" value="1"/>
</dbReference>
<dbReference type="InterPro" id="IPR039177">
    <property type="entry name" value="SMG9"/>
</dbReference>
<evidence type="ECO:0000256" key="2">
    <source>
        <dbReference type="ARBA" id="ARBA00023161"/>
    </source>
</evidence>
<organism evidence="3 4">
    <name type="scientific">Pisum sativum</name>
    <name type="common">Garden pea</name>
    <name type="synonym">Lathyrus oleraceus</name>
    <dbReference type="NCBI Taxonomy" id="3888"/>
    <lineage>
        <taxon>Eukaryota</taxon>
        <taxon>Viridiplantae</taxon>
        <taxon>Streptophyta</taxon>
        <taxon>Embryophyta</taxon>
        <taxon>Tracheophyta</taxon>
        <taxon>Spermatophyta</taxon>
        <taxon>Magnoliopsida</taxon>
        <taxon>eudicotyledons</taxon>
        <taxon>Gunneridae</taxon>
        <taxon>Pentapetalae</taxon>
        <taxon>rosids</taxon>
        <taxon>fabids</taxon>
        <taxon>Fabales</taxon>
        <taxon>Fabaceae</taxon>
        <taxon>Papilionoideae</taxon>
        <taxon>50 kb inversion clade</taxon>
        <taxon>NPAAA clade</taxon>
        <taxon>Hologalegina</taxon>
        <taxon>IRL clade</taxon>
        <taxon>Fabeae</taxon>
        <taxon>Lathyrus</taxon>
    </lineage>
</organism>
<gene>
    <name evidence="3" type="ORF">KIW84_025522</name>
</gene>
<keyword evidence="2" id="KW-0866">Nonsense-mediated mRNA decay</keyword>
<dbReference type="Gramene" id="Psat02G0552200-T7">
    <property type="protein sequence ID" value="KAI5440219.1"/>
    <property type="gene ID" value="KIW84_025522"/>
</dbReference>
<dbReference type="SUPFAM" id="SSF52540">
    <property type="entry name" value="P-loop containing nucleoside triphosphate hydrolases"/>
    <property type="match status" value="1"/>
</dbReference>
<evidence type="ECO:0000313" key="4">
    <source>
        <dbReference type="Proteomes" id="UP001058974"/>
    </source>
</evidence>
<sequence>MSGHEPSPSPKILLAKPGLVTGTPSAGKFGRASTADEDSTHLRSRLPSVASLNLLSDSWDFHFDRFLPFLTENTDFTVIGVIGSPSVGKSTIMNQLYGFDPSSPGMLPPFTIQSEETRAMARHCSIGIEPRISSERIILLDTQPVFSASVLTDMMRPDGSSTISVLSRESLSAELAHELMGIQVNSDSQAEICFQLKKM</sequence>
<proteinExistence type="inferred from homology"/>
<dbReference type="AlphaFoldDB" id="A0A9D4YJG5"/>
<comment type="caution">
    <text evidence="3">The sequence shown here is derived from an EMBL/GenBank/DDBJ whole genome shotgun (WGS) entry which is preliminary data.</text>
</comment>
<dbReference type="EMBL" id="JAMSHJ010000002">
    <property type="protein sequence ID" value="KAI5440219.1"/>
    <property type="molecule type" value="Genomic_DNA"/>
</dbReference>
<protein>
    <submittedName>
        <fullName evidence="3">ERAD-associated E3 ubiquitin-protein ligase hrd1a, variant 7</fullName>
    </submittedName>
</protein>
<comment type="similarity">
    <text evidence="1">Belongs to the SMG9 family.</text>
</comment>
<dbReference type="InterPro" id="IPR027417">
    <property type="entry name" value="P-loop_NTPase"/>
</dbReference>
<dbReference type="Proteomes" id="UP001058974">
    <property type="component" value="Chromosome 2"/>
</dbReference>
<keyword evidence="4" id="KW-1185">Reference proteome</keyword>
<evidence type="ECO:0000313" key="3">
    <source>
        <dbReference type="EMBL" id="KAI5440219.1"/>
    </source>
</evidence>
<evidence type="ECO:0000256" key="1">
    <source>
        <dbReference type="ARBA" id="ARBA00007712"/>
    </source>
</evidence>
<dbReference type="Gene3D" id="3.40.50.300">
    <property type="entry name" value="P-loop containing nucleotide triphosphate hydrolases"/>
    <property type="match status" value="1"/>
</dbReference>
<name>A0A9D4YJG5_PEA</name>
<dbReference type="GO" id="GO:0000184">
    <property type="term" value="P:nuclear-transcribed mRNA catabolic process, nonsense-mediated decay"/>
    <property type="evidence" value="ECO:0007669"/>
    <property type="project" value="UniProtKB-KW"/>
</dbReference>
<reference evidence="3 4" key="1">
    <citation type="journal article" date="2022" name="Nat. Genet.">
        <title>Improved pea reference genome and pan-genome highlight genomic features and evolutionary characteristics.</title>
        <authorList>
            <person name="Yang T."/>
            <person name="Liu R."/>
            <person name="Luo Y."/>
            <person name="Hu S."/>
            <person name="Wang D."/>
            <person name="Wang C."/>
            <person name="Pandey M.K."/>
            <person name="Ge S."/>
            <person name="Xu Q."/>
            <person name="Li N."/>
            <person name="Li G."/>
            <person name="Huang Y."/>
            <person name="Saxena R.K."/>
            <person name="Ji Y."/>
            <person name="Li M."/>
            <person name="Yan X."/>
            <person name="He Y."/>
            <person name="Liu Y."/>
            <person name="Wang X."/>
            <person name="Xiang C."/>
            <person name="Varshney R.K."/>
            <person name="Ding H."/>
            <person name="Gao S."/>
            <person name="Zong X."/>
        </authorList>
    </citation>
    <scope>NUCLEOTIDE SEQUENCE [LARGE SCALE GENOMIC DNA]</scope>
    <source>
        <strain evidence="3 4">cv. Zhongwan 6</strain>
    </source>
</reference>